<dbReference type="InterPro" id="IPR009060">
    <property type="entry name" value="UBA-like_sf"/>
</dbReference>
<name>A0A1V9YKH6_9STRA</name>
<dbReference type="AlphaFoldDB" id="A0A1V9YKH6"/>
<dbReference type="PROSITE" id="PS50033">
    <property type="entry name" value="UBX"/>
    <property type="match status" value="1"/>
</dbReference>
<dbReference type="EMBL" id="JNBS01003551">
    <property type="protein sequence ID" value="OQR86220.1"/>
    <property type="molecule type" value="Genomic_DNA"/>
</dbReference>
<evidence type="ECO:0000256" key="3">
    <source>
        <dbReference type="SAM" id="Coils"/>
    </source>
</evidence>
<dbReference type="SUPFAM" id="SSF54236">
    <property type="entry name" value="Ubiquitin-like"/>
    <property type="match status" value="1"/>
</dbReference>
<gene>
    <name evidence="7" type="ORF">THRCLA_10560</name>
</gene>
<sequence length="485" mass="55240">MDFDVGSRGKKLAKEQETRRAAARKKLQQEKEWREQAERLRIEMELENQRRKAEQLEREYQEEQQRLEEERVTGGIAYKQTLRAVPIDTDGDKVTLPVSALETLNPQNALDMGVLSFELTFNGIRTHASVLEFVADEGTIGIPPKTAKSLHILHLENVQIAVRFVRLSKGQFVQLQPLGEGFGDRQLDFKALLERTLKMHTTLTQGDILLVRHGGMTFDIGVRQMRPEPQVNILNVDLEVDVLPSEVVESKMLAAKAAEEAQRRAEAQAQREQQLMLERKQEAQARLPDEPSNEQARIKIVLRLPHGNPASRNFSTAGPLQHVLDSVVSSTGLLEHSFQLVANYPRRVFTWDQASLSLAEIGLNGRQEALFIEMVNTPPKEEVIEDEPMEVEEVAESQPQVSIWSDALARWEKKQDDILYNTETQVPIHGLEPVMAPVEGTDKWEPQLQELASMGFKNRELNVQILEKYQGRLLRVVNYLSEMQE</sequence>
<dbReference type="Gene3D" id="1.10.8.10">
    <property type="entry name" value="DNA helicase RuvA subunit, C-terminal domain"/>
    <property type="match status" value="1"/>
</dbReference>
<dbReference type="GO" id="GO:0031593">
    <property type="term" value="F:polyubiquitin modification-dependent protein binding"/>
    <property type="evidence" value="ECO:0007669"/>
    <property type="project" value="TreeGrafter"/>
</dbReference>
<dbReference type="GO" id="GO:0034098">
    <property type="term" value="C:VCP-NPL4-UFD1 AAA ATPase complex"/>
    <property type="evidence" value="ECO:0007669"/>
    <property type="project" value="TreeGrafter"/>
</dbReference>
<dbReference type="Pfam" id="PF03152">
    <property type="entry name" value="UFD1_N1"/>
    <property type="match status" value="1"/>
</dbReference>
<accession>A0A1V9YKH6</accession>
<keyword evidence="3" id="KW-0175">Coiled coil</keyword>
<dbReference type="InterPro" id="IPR015940">
    <property type="entry name" value="UBA"/>
</dbReference>
<dbReference type="Gene3D" id="2.40.40.50">
    <property type="entry name" value="Ubiquitin fusion degradation protein UFD1, N-terminal domain"/>
    <property type="match status" value="1"/>
</dbReference>
<dbReference type="InterPro" id="IPR001012">
    <property type="entry name" value="UBX_dom"/>
</dbReference>
<evidence type="ECO:0000256" key="4">
    <source>
        <dbReference type="SAM" id="MobiDB-lite"/>
    </source>
</evidence>
<evidence type="ECO:0008006" key="9">
    <source>
        <dbReference type="Google" id="ProtNLM"/>
    </source>
</evidence>
<dbReference type="Pfam" id="PF00789">
    <property type="entry name" value="UBX"/>
    <property type="match status" value="1"/>
</dbReference>
<dbReference type="STRING" id="74557.A0A1V9YKH6"/>
<evidence type="ECO:0000313" key="7">
    <source>
        <dbReference type="EMBL" id="OQR86220.1"/>
    </source>
</evidence>
<evidence type="ECO:0000256" key="2">
    <source>
        <dbReference type="ARBA" id="ARBA00022786"/>
    </source>
</evidence>
<dbReference type="Proteomes" id="UP000243217">
    <property type="component" value="Unassembled WGS sequence"/>
</dbReference>
<dbReference type="InterPro" id="IPR004854">
    <property type="entry name" value="Ufd1-like"/>
</dbReference>
<organism evidence="7 8">
    <name type="scientific">Thraustotheca clavata</name>
    <dbReference type="NCBI Taxonomy" id="74557"/>
    <lineage>
        <taxon>Eukaryota</taxon>
        <taxon>Sar</taxon>
        <taxon>Stramenopiles</taxon>
        <taxon>Oomycota</taxon>
        <taxon>Saprolegniomycetes</taxon>
        <taxon>Saprolegniales</taxon>
        <taxon>Achlyaceae</taxon>
        <taxon>Thraustotheca</taxon>
    </lineage>
</organism>
<feature type="coiled-coil region" evidence="3">
    <location>
        <begin position="255"/>
        <end position="286"/>
    </location>
</feature>
<dbReference type="SUPFAM" id="SSF46934">
    <property type="entry name" value="UBA-like"/>
    <property type="match status" value="1"/>
</dbReference>
<evidence type="ECO:0000259" key="6">
    <source>
        <dbReference type="PROSITE" id="PS50033"/>
    </source>
</evidence>
<proteinExistence type="inferred from homology"/>
<dbReference type="GO" id="GO:0006511">
    <property type="term" value="P:ubiquitin-dependent protein catabolic process"/>
    <property type="evidence" value="ECO:0007669"/>
    <property type="project" value="InterPro"/>
</dbReference>
<dbReference type="PANTHER" id="PTHR12555">
    <property type="entry name" value="UBIQUITIN FUSION DEGRADATON PROTEIN 1"/>
    <property type="match status" value="1"/>
</dbReference>
<reference evidence="7 8" key="1">
    <citation type="journal article" date="2014" name="Genome Biol. Evol.">
        <title>The secreted proteins of Achlya hypogyna and Thraustotheca clavata identify the ancestral oomycete secretome and reveal gene acquisitions by horizontal gene transfer.</title>
        <authorList>
            <person name="Misner I."/>
            <person name="Blouin N."/>
            <person name="Leonard G."/>
            <person name="Richards T.A."/>
            <person name="Lane C.E."/>
        </authorList>
    </citation>
    <scope>NUCLEOTIDE SEQUENCE [LARGE SCALE GENOMIC DNA]</scope>
    <source>
        <strain evidence="7 8">ATCC 34112</strain>
    </source>
</reference>
<dbReference type="Gene3D" id="3.10.330.10">
    <property type="match status" value="1"/>
</dbReference>
<dbReference type="CDD" id="cd14319">
    <property type="entry name" value="UBA_NBR1"/>
    <property type="match status" value="1"/>
</dbReference>
<feature type="domain" description="UBA" evidence="5">
    <location>
        <begin position="439"/>
        <end position="483"/>
    </location>
</feature>
<comment type="caution">
    <text evidence="7">The sequence shown here is derived from an EMBL/GenBank/DDBJ whole genome shotgun (WGS) entry which is preliminary data.</text>
</comment>
<dbReference type="InterPro" id="IPR055417">
    <property type="entry name" value="UFD1_N1"/>
</dbReference>
<dbReference type="Gene3D" id="3.10.20.90">
    <property type="entry name" value="Phosphatidylinositol 3-kinase Catalytic Subunit, Chain A, domain 1"/>
    <property type="match status" value="1"/>
</dbReference>
<dbReference type="InterPro" id="IPR055418">
    <property type="entry name" value="UFD1_N2"/>
</dbReference>
<dbReference type="InterPro" id="IPR042299">
    <property type="entry name" value="Ufd1-like_Nn"/>
</dbReference>
<evidence type="ECO:0000256" key="1">
    <source>
        <dbReference type="ARBA" id="ARBA00006043"/>
    </source>
</evidence>
<feature type="region of interest" description="Disordered" evidence="4">
    <location>
        <begin position="1"/>
        <end position="30"/>
    </location>
</feature>
<protein>
    <recommendedName>
        <fullName evidence="9">UBX domain-containing protein</fullName>
    </recommendedName>
</protein>
<dbReference type="PANTHER" id="PTHR12555:SF13">
    <property type="entry name" value="UBIQUITIN RECOGNITION FACTOR IN ER-ASSOCIATED DEGRADATION PROTEIN 1"/>
    <property type="match status" value="1"/>
</dbReference>
<dbReference type="InterPro" id="IPR029071">
    <property type="entry name" value="Ubiquitin-like_domsf"/>
</dbReference>
<comment type="similarity">
    <text evidence="1">Belongs to the UFD1 family.</text>
</comment>
<feature type="domain" description="UBX" evidence="6">
    <location>
        <begin position="293"/>
        <end position="371"/>
    </location>
</feature>
<keyword evidence="2" id="KW-0833">Ubl conjugation pathway</keyword>
<evidence type="ECO:0000259" key="5">
    <source>
        <dbReference type="PROSITE" id="PS50030"/>
    </source>
</evidence>
<dbReference type="PROSITE" id="PS50030">
    <property type="entry name" value="UBA"/>
    <property type="match status" value="1"/>
</dbReference>
<dbReference type="Pfam" id="PF24842">
    <property type="entry name" value="UFD1_N2"/>
    <property type="match status" value="1"/>
</dbReference>
<dbReference type="GO" id="GO:0036503">
    <property type="term" value="P:ERAD pathway"/>
    <property type="evidence" value="ECO:0007669"/>
    <property type="project" value="TreeGrafter"/>
</dbReference>
<dbReference type="OrthoDB" id="422728at2759"/>
<evidence type="ECO:0000313" key="8">
    <source>
        <dbReference type="Proteomes" id="UP000243217"/>
    </source>
</evidence>
<keyword evidence="8" id="KW-1185">Reference proteome</keyword>